<evidence type="ECO:0000313" key="3">
    <source>
        <dbReference type="EMBL" id="QPJ62030.1"/>
    </source>
</evidence>
<reference evidence="3 4" key="1">
    <citation type="submission" date="2020-02" db="EMBL/GenBank/DDBJ databases">
        <title>Genomic and physiological characterization of two novel Nitrospinaceae genera.</title>
        <authorList>
            <person name="Mueller A.J."/>
            <person name="Jung M.-Y."/>
            <person name="Strachan C.R."/>
            <person name="Herbold C.W."/>
            <person name="Kirkegaard R.H."/>
            <person name="Daims H."/>
        </authorList>
    </citation>
    <scope>NUCLEOTIDE SEQUENCE [LARGE SCALE GENOMIC DNA]</scope>
    <source>
        <strain evidence="3">EB</strain>
    </source>
</reference>
<name>A0A7T0FZY7_9BACT</name>
<gene>
    <name evidence="3" type="ORF">G3M70_09155</name>
</gene>
<dbReference type="InterPro" id="IPR044650">
    <property type="entry name" value="SRFR1-like"/>
</dbReference>
<feature type="signal peptide" evidence="2">
    <location>
        <begin position="1"/>
        <end position="21"/>
    </location>
</feature>
<feature type="repeat" description="TPR" evidence="1">
    <location>
        <begin position="108"/>
        <end position="141"/>
    </location>
</feature>
<dbReference type="InterPro" id="IPR011990">
    <property type="entry name" value="TPR-like_helical_dom_sf"/>
</dbReference>
<dbReference type="Proteomes" id="UP000594688">
    <property type="component" value="Chromosome"/>
</dbReference>
<evidence type="ECO:0000256" key="2">
    <source>
        <dbReference type="SAM" id="SignalP"/>
    </source>
</evidence>
<dbReference type="PANTHER" id="PTHR44749">
    <property type="entry name" value="SUPPRESSOR OF RPS4-RLD 1"/>
    <property type="match status" value="1"/>
</dbReference>
<dbReference type="KEGG" id="nli:G3M70_09155"/>
<dbReference type="PROSITE" id="PS51257">
    <property type="entry name" value="PROKAR_LIPOPROTEIN"/>
    <property type="match status" value="1"/>
</dbReference>
<organism evidence="3 4">
    <name type="scientific">Candidatus Nitronauta litoralis</name>
    <dbReference type="NCBI Taxonomy" id="2705533"/>
    <lineage>
        <taxon>Bacteria</taxon>
        <taxon>Pseudomonadati</taxon>
        <taxon>Nitrospinota/Tectimicrobiota group</taxon>
        <taxon>Nitrospinota</taxon>
        <taxon>Nitrospinia</taxon>
        <taxon>Nitrospinales</taxon>
        <taxon>Nitrospinaceae</taxon>
        <taxon>Candidatus Nitronauta</taxon>
    </lineage>
</organism>
<keyword evidence="2" id="KW-0732">Signal</keyword>
<dbReference type="EMBL" id="CP048685">
    <property type="protein sequence ID" value="QPJ62030.1"/>
    <property type="molecule type" value="Genomic_DNA"/>
</dbReference>
<protein>
    <submittedName>
        <fullName evidence="3">Tetratricopeptide repeat protein</fullName>
    </submittedName>
</protein>
<dbReference type="PANTHER" id="PTHR44749:SF1">
    <property type="entry name" value="TETRATRICOPEPTIDE-LIKE HELICAL DOMAIN-CONTAINING PROTEIN"/>
    <property type="match status" value="1"/>
</dbReference>
<dbReference type="Gene3D" id="1.25.40.10">
    <property type="entry name" value="Tetratricopeptide repeat domain"/>
    <property type="match status" value="1"/>
</dbReference>
<proteinExistence type="predicted"/>
<evidence type="ECO:0000313" key="4">
    <source>
        <dbReference type="Proteomes" id="UP000594688"/>
    </source>
</evidence>
<dbReference type="PROSITE" id="PS50005">
    <property type="entry name" value="TPR"/>
    <property type="match status" value="2"/>
</dbReference>
<dbReference type="SMART" id="SM00028">
    <property type="entry name" value="TPR"/>
    <property type="match status" value="3"/>
</dbReference>
<keyword evidence="1" id="KW-0802">TPR repeat</keyword>
<dbReference type="SUPFAM" id="SSF48452">
    <property type="entry name" value="TPR-like"/>
    <property type="match status" value="1"/>
</dbReference>
<evidence type="ECO:0000256" key="1">
    <source>
        <dbReference type="PROSITE-ProRule" id="PRU00339"/>
    </source>
</evidence>
<feature type="chain" id="PRO_5033046128" evidence="2">
    <location>
        <begin position="22"/>
        <end position="202"/>
    </location>
</feature>
<feature type="repeat" description="TPR" evidence="1">
    <location>
        <begin position="42"/>
        <end position="75"/>
    </location>
</feature>
<accession>A0A7T0FZY7</accession>
<dbReference type="InterPro" id="IPR019734">
    <property type="entry name" value="TPR_rpt"/>
</dbReference>
<dbReference type="AlphaFoldDB" id="A0A7T0FZY7"/>
<dbReference type="Pfam" id="PF13432">
    <property type="entry name" value="TPR_16"/>
    <property type="match status" value="1"/>
</dbReference>
<dbReference type="GO" id="GO:0045892">
    <property type="term" value="P:negative regulation of DNA-templated transcription"/>
    <property type="evidence" value="ECO:0007669"/>
    <property type="project" value="InterPro"/>
</dbReference>
<sequence>MMRQKLALVCILMLAFTGCLSADVQQRVSALEQKIQTNPTDAAAHRELGKVWFEGGHDKKAVEHLSMAAKLEPQGAETITMLGTAFARMGDYDNAIRVLTAGQQQGSAKNDFALGSALLGAGQYDEGVAAIKKALQKDPSLANMVKVAVKAPNAETVAKALQSASAQDQALEEVLEQSYSDLKDQIRQDVREQIAEDIILEK</sequence>